<sequence length="29" mass="3016">MSRDSGNLLPALAESTGRVAAEPCRLTSL</sequence>
<reference evidence="1" key="1">
    <citation type="submission" date="2014-05" db="EMBL/GenBank/DDBJ databases">
        <title>The transcriptome of the halophilic microalga Tetraselmis sp. GSL018 isolated from the Great Salt Lake, Utah.</title>
        <authorList>
            <person name="Jinkerson R.E."/>
            <person name="D'Adamo S."/>
            <person name="Posewitz M.C."/>
        </authorList>
    </citation>
    <scope>NUCLEOTIDE SEQUENCE</scope>
    <source>
        <strain evidence="1">GSL018</strain>
    </source>
</reference>
<name>A0A061SDH2_9CHLO</name>
<gene>
    <name evidence="1" type="ORF">TSPGSL018_9431</name>
</gene>
<evidence type="ECO:0000313" key="1">
    <source>
        <dbReference type="EMBL" id="JAC80801.1"/>
    </source>
</evidence>
<protein>
    <submittedName>
        <fullName evidence="1">Uncharacterized protein</fullName>
    </submittedName>
</protein>
<organism evidence="1">
    <name type="scientific">Tetraselmis sp. GSL018</name>
    <dbReference type="NCBI Taxonomy" id="582737"/>
    <lineage>
        <taxon>Eukaryota</taxon>
        <taxon>Viridiplantae</taxon>
        <taxon>Chlorophyta</taxon>
        <taxon>core chlorophytes</taxon>
        <taxon>Chlorodendrophyceae</taxon>
        <taxon>Chlorodendrales</taxon>
        <taxon>Chlorodendraceae</taxon>
        <taxon>Tetraselmis</taxon>
    </lineage>
</organism>
<proteinExistence type="predicted"/>
<dbReference type="EMBL" id="GBEZ01004415">
    <property type="protein sequence ID" value="JAC80801.1"/>
    <property type="molecule type" value="Transcribed_RNA"/>
</dbReference>
<dbReference type="AlphaFoldDB" id="A0A061SDH2"/>
<accession>A0A061SDH2</accession>